<dbReference type="Proteomes" id="UP000187283">
    <property type="component" value="Unassembled WGS sequence"/>
</dbReference>
<sequence>MNVNLSRRVVYSQKILSRPTLFKKIKFMI</sequence>
<accession>A0A1R1X539</accession>
<name>A0A1R1X539_9FUNG</name>
<protein>
    <submittedName>
        <fullName evidence="1">Uncharacterized protein</fullName>
    </submittedName>
</protein>
<comment type="caution">
    <text evidence="1">The sequence shown here is derived from an EMBL/GenBank/DDBJ whole genome shotgun (WGS) entry which is preliminary data.</text>
</comment>
<dbReference type="EMBL" id="LSSN01005322">
    <property type="protein sequence ID" value="OMJ09768.1"/>
    <property type="molecule type" value="Genomic_DNA"/>
</dbReference>
<gene>
    <name evidence="1" type="ORF">AYI70_g10736</name>
</gene>
<evidence type="ECO:0000313" key="2">
    <source>
        <dbReference type="Proteomes" id="UP000187283"/>
    </source>
</evidence>
<organism evidence="1 2">
    <name type="scientific">Smittium culicis</name>
    <dbReference type="NCBI Taxonomy" id="133412"/>
    <lineage>
        <taxon>Eukaryota</taxon>
        <taxon>Fungi</taxon>
        <taxon>Fungi incertae sedis</taxon>
        <taxon>Zoopagomycota</taxon>
        <taxon>Kickxellomycotina</taxon>
        <taxon>Harpellomycetes</taxon>
        <taxon>Harpellales</taxon>
        <taxon>Legeriomycetaceae</taxon>
        <taxon>Smittium</taxon>
    </lineage>
</organism>
<proteinExistence type="predicted"/>
<keyword evidence="2" id="KW-1185">Reference proteome</keyword>
<reference evidence="1 2" key="1">
    <citation type="submission" date="2017-01" db="EMBL/GenBank/DDBJ databases">
        <authorList>
            <person name="Mah S.A."/>
            <person name="Swanson W.J."/>
            <person name="Moy G.W."/>
            <person name="Vacquier V.D."/>
        </authorList>
    </citation>
    <scope>NUCLEOTIDE SEQUENCE [LARGE SCALE GENOMIC DNA]</scope>
    <source>
        <strain evidence="1 2">GSMNP</strain>
    </source>
</reference>
<evidence type="ECO:0000313" key="1">
    <source>
        <dbReference type="EMBL" id="OMJ09768.1"/>
    </source>
</evidence>
<dbReference type="AlphaFoldDB" id="A0A1R1X539"/>
<feature type="non-terminal residue" evidence="1">
    <location>
        <position position="29"/>
    </location>
</feature>